<dbReference type="EMBL" id="VRSV01000001">
    <property type="protein sequence ID" value="TXK13636.1"/>
    <property type="molecule type" value="Genomic_DNA"/>
</dbReference>
<gene>
    <name evidence="2" type="ORF">FVP77_09730</name>
</gene>
<feature type="compositionally biased region" description="Low complexity" evidence="1">
    <location>
        <begin position="17"/>
        <end position="69"/>
    </location>
</feature>
<keyword evidence="3" id="KW-1185">Reference proteome</keyword>
<organism evidence="2 3">
    <name type="scientific">Microbacterium hatanonis</name>
    <dbReference type="NCBI Taxonomy" id="404366"/>
    <lineage>
        <taxon>Bacteria</taxon>
        <taxon>Bacillati</taxon>
        <taxon>Actinomycetota</taxon>
        <taxon>Actinomycetes</taxon>
        <taxon>Micrococcales</taxon>
        <taxon>Microbacteriaceae</taxon>
        <taxon>Microbacterium</taxon>
    </lineage>
</organism>
<evidence type="ECO:0000313" key="2">
    <source>
        <dbReference type="EMBL" id="TXK13636.1"/>
    </source>
</evidence>
<dbReference type="RefSeq" id="WP_147894281.1">
    <property type="nucleotide sequence ID" value="NZ_BAAANR010000001.1"/>
</dbReference>
<name>A0A5C8I4L5_9MICO</name>
<dbReference type="AlphaFoldDB" id="A0A5C8I4L5"/>
<reference evidence="2 3" key="1">
    <citation type="submission" date="2019-08" db="EMBL/GenBank/DDBJ databases">
        <authorList>
            <person name="Dong K."/>
        </authorList>
    </citation>
    <scope>NUCLEOTIDE SEQUENCE [LARGE SCALE GENOMIC DNA]</scope>
    <source>
        <strain evidence="2 3">JCM14558</strain>
    </source>
</reference>
<evidence type="ECO:0000256" key="1">
    <source>
        <dbReference type="SAM" id="MobiDB-lite"/>
    </source>
</evidence>
<accession>A0A5C8I4L5</accession>
<protein>
    <submittedName>
        <fullName evidence="2">Uncharacterized protein</fullName>
    </submittedName>
</protein>
<feature type="region of interest" description="Disordered" evidence="1">
    <location>
        <begin position="1"/>
        <end position="84"/>
    </location>
</feature>
<dbReference type="Proteomes" id="UP000321034">
    <property type="component" value="Unassembled WGS sequence"/>
</dbReference>
<sequence>MQSFAGNWRTYGHGPGRADVAGRADAAQPADAAGRADAAQPADAAGRADAAQPADAAGRADAAAYAGRPTPVGLRDQAHEIGPA</sequence>
<comment type="caution">
    <text evidence="2">The sequence shown here is derived from an EMBL/GenBank/DDBJ whole genome shotgun (WGS) entry which is preliminary data.</text>
</comment>
<proteinExistence type="predicted"/>
<evidence type="ECO:0000313" key="3">
    <source>
        <dbReference type="Proteomes" id="UP000321034"/>
    </source>
</evidence>